<dbReference type="SMART" id="SM00487">
    <property type="entry name" value="DEXDc"/>
    <property type="match status" value="1"/>
</dbReference>
<dbReference type="PROSITE" id="PS51192">
    <property type="entry name" value="HELICASE_ATP_BIND_1"/>
    <property type="match status" value="1"/>
</dbReference>
<dbReference type="EMBL" id="QEAN01000012">
    <property type="protein sequence ID" value="TPX53795.1"/>
    <property type="molecule type" value="Genomic_DNA"/>
</dbReference>
<keyword evidence="4" id="KW-0378">Hydrolase</keyword>
<keyword evidence="5" id="KW-0347">Helicase</keyword>
<sequence length="801" mass="86703">MKPFGGGGFLKPKAAVKPAARPFSALDDDDDDDHDKVVELPRKKLPPAQLPATASCSTSADANNLSNGHSTASKPYDPAAEPDDYDNDDWNQPPPKGQLRQHFVASASNLVNANKPPSAFATRSPSPPDPITATDQPHHDDDLDDDLDAFMAEIDQQVKQEASAPKNLQQMQRDELEEDDNVDSYIKFMKAKGVEVGKGGAELQPRDPDDIDSDEEVYRAAAEIDARNDVAAGIARVDPNTGEKRKDIDPLPPVDHSKIEYPEIEKNFYEQHPEIAALSADKVKDIRKSFNLWISGSDASSSLYYPCVSFGHFRFDDGLIATIAKHGYTEPTGIQRQAVPIALTGRDIIGIAKTGSGKTAAFIWPMLAHIMDQEALCVGDGPIGLILAPTRELAQQIYIETKKFARVYNLNVSVVYGGASKADQFKEMRRGGIEIVVATPGRLIDLVKMKATNLRRVSYLVLDEADRMFDLGFEPQVRSICNNVRPDRQTLLFSATFPRRIEVLARDVLTRPIKVTVGGVGQANTDITQHTIVLPDDSYKWDWLATNLRRLASHGSTLVFVSRKAGVDELALNLKHTGFACAGLHGDLPQAERDAVVSDFKNRKISVLVSTDVAARGLDIKTVKTVINYDAARDLDSHIHRIGRTGRAGDKGDAYSLVTQDEDKFAGDLVHSLEDAGIPVPQDLMQLAMKNGRFRTSRSNGGGGRGARGRGRGRGGRGKGRGGFNGSNNPNLAAVGRGGPVSLGDTSDGGSTTFIPGAMSFMKAASSQGSRTSFVGHTTYKNECKVLNVANGTPPYSLGVN</sequence>
<evidence type="ECO:0000256" key="7">
    <source>
        <dbReference type="ARBA" id="ARBA00023242"/>
    </source>
</evidence>
<feature type="region of interest" description="Disordered" evidence="8">
    <location>
        <begin position="694"/>
        <end position="733"/>
    </location>
</feature>
<feature type="compositionally biased region" description="Basic residues" evidence="8">
    <location>
        <begin position="707"/>
        <end position="720"/>
    </location>
</feature>
<feature type="compositionally biased region" description="Acidic residues" evidence="8">
    <location>
        <begin position="80"/>
        <end position="89"/>
    </location>
</feature>
<dbReference type="GO" id="GO:0005634">
    <property type="term" value="C:nucleus"/>
    <property type="evidence" value="ECO:0007669"/>
    <property type="project" value="UniProtKB-SubCell"/>
</dbReference>
<reference evidence="11 12" key="1">
    <citation type="journal article" date="2019" name="Sci. Rep.">
        <title>Comparative genomics of chytrid fungi reveal insights into the obligate biotrophic and pathogenic lifestyle of Synchytrium endobioticum.</title>
        <authorList>
            <person name="van de Vossenberg B.T.L.H."/>
            <person name="Warris S."/>
            <person name="Nguyen H.D.T."/>
            <person name="van Gent-Pelzer M.P.E."/>
            <person name="Joly D.L."/>
            <person name="van de Geest H.C."/>
            <person name="Bonants P.J.M."/>
            <person name="Smith D.S."/>
            <person name="Levesque C.A."/>
            <person name="van der Lee T.A.J."/>
        </authorList>
    </citation>
    <scope>NUCLEOTIDE SEQUENCE [LARGE SCALE GENOMIC DNA]</scope>
    <source>
        <strain evidence="11 12">MB42</strain>
    </source>
</reference>
<feature type="domain" description="Helicase ATP-binding" evidence="9">
    <location>
        <begin position="339"/>
        <end position="515"/>
    </location>
</feature>
<dbReference type="InterPro" id="IPR000629">
    <property type="entry name" value="RNA-helicase_DEAD-box_CS"/>
</dbReference>
<dbReference type="SMART" id="SM00490">
    <property type="entry name" value="HELICc"/>
    <property type="match status" value="1"/>
</dbReference>
<dbReference type="SUPFAM" id="SSF52540">
    <property type="entry name" value="P-loop containing nucleoside triphosphate hydrolases"/>
    <property type="match status" value="1"/>
</dbReference>
<evidence type="ECO:0000313" key="12">
    <source>
        <dbReference type="Proteomes" id="UP000317494"/>
    </source>
</evidence>
<evidence type="ECO:0000256" key="6">
    <source>
        <dbReference type="ARBA" id="ARBA00022840"/>
    </source>
</evidence>
<name>A0A507DRB6_9FUNG</name>
<dbReference type="InterPro" id="IPR027417">
    <property type="entry name" value="P-loop_NTPase"/>
</dbReference>
<dbReference type="VEuPathDB" id="FungiDB:SeMB42_g00590"/>
<dbReference type="Proteomes" id="UP000317494">
    <property type="component" value="Unassembled WGS sequence"/>
</dbReference>
<dbReference type="GO" id="GO:0003676">
    <property type="term" value="F:nucleic acid binding"/>
    <property type="evidence" value="ECO:0007669"/>
    <property type="project" value="InterPro"/>
</dbReference>
<dbReference type="InterPro" id="IPR001650">
    <property type="entry name" value="Helicase_C-like"/>
</dbReference>
<dbReference type="GO" id="GO:0005524">
    <property type="term" value="F:ATP binding"/>
    <property type="evidence" value="ECO:0007669"/>
    <property type="project" value="UniProtKB-KW"/>
</dbReference>
<feature type="compositionally biased region" description="Low complexity" evidence="8">
    <location>
        <begin position="11"/>
        <end position="22"/>
    </location>
</feature>
<dbReference type="STRING" id="286115.A0A507DRB6"/>
<dbReference type="AlphaFoldDB" id="A0A507DRB6"/>
<evidence type="ECO:0000256" key="4">
    <source>
        <dbReference type="ARBA" id="ARBA00022801"/>
    </source>
</evidence>
<evidence type="ECO:0000256" key="1">
    <source>
        <dbReference type="ARBA" id="ARBA00004123"/>
    </source>
</evidence>
<dbReference type="Pfam" id="PF00270">
    <property type="entry name" value="DEAD"/>
    <property type="match status" value="1"/>
</dbReference>
<evidence type="ECO:0000256" key="8">
    <source>
        <dbReference type="SAM" id="MobiDB-lite"/>
    </source>
</evidence>
<feature type="compositionally biased region" description="Polar residues" evidence="8">
    <location>
        <begin position="52"/>
        <end position="73"/>
    </location>
</feature>
<keyword evidence="12" id="KW-1185">Reference proteome</keyword>
<comment type="subcellular location">
    <subcellularLocation>
        <location evidence="1">Nucleus</location>
    </subcellularLocation>
</comment>
<keyword evidence="3" id="KW-0547">Nucleotide-binding</keyword>
<organism evidence="11 12">
    <name type="scientific">Synchytrium endobioticum</name>
    <dbReference type="NCBI Taxonomy" id="286115"/>
    <lineage>
        <taxon>Eukaryota</taxon>
        <taxon>Fungi</taxon>
        <taxon>Fungi incertae sedis</taxon>
        <taxon>Chytridiomycota</taxon>
        <taxon>Chytridiomycota incertae sedis</taxon>
        <taxon>Chytridiomycetes</taxon>
        <taxon>Synchytriales</taxon>
        <taxon>Synchytriaceae</taxon>
        <taxon>Synchytrium</taxon>
    </lineage>
</organism>
<keyword evidence="6" id="KW-0067">ATP-binding</keyword>
<dbReference type="Pfam" id="PF00271">
    <property type="entry name" value="Helicase_C"/>
    <property type="match status" value="1"/>
</dbReference>
<dbReference type="Gene3D" id="3.40.50.300">
    <property type="entry name" value="P-loop containing nucleotide triphosphate hydrolases"/>
    <property type="match status" value="2"/>
</dbReference>
<evidence type="ECO:0000256" key="3">
    <source>
        <dbReference type="ARBA" id="ARBA00022741"/>
    </source>
</evidence>
<dbReference type="CDD" id="cd18787">
    <property type="entry name" value="SF2_C_DEAD"/>
    <property type="match status" value="1"/>
</dbReference>
<dbReference type="GO" id="GO:0016787">
    <property type="term" value="F:hydrolase activity"/>
    <property type="evidence" value="ECO:0007669"/>
    <property type="project" value="UniProtKB-KW"/>
</dbReference>
<dbReference type="InterPro" id="IPR014001">
    <property type="entry name" value="Helicase_ATP-bd"/>
</dbReference>
<gene>
    <name evidence="11" type="ORF">SeMB42_g00590</name>
</gene>
<accession>A0A507DRB6</accession>
<dbReference type="EC" id="3.6.4.13" evidence="2"/>
<evidence type="ECO:0000259" key="9">
    <source>
        <dbReference type="PROSITE" id="PS51192"/>
    </source>
</evidence>
<evidence type="ECO:0000256" key="5">
    <source>
        <dbReference type="ARBA" id="ARBA00022806"/>
    </source>
</evidence>
<dbReference type="PROSITE" id="PS00039">
    <property type="entry name" value="DEAD_ATP_HELICASE"/>
    <property type="match status" value="1"/>
</dbReference>
<feature type="region of interest" description="Disordered" evidence="8">
    <location>
        <begin position="1"/>
        <end position="180"/>
    </location>
</feature>
<comment type="caution">
    <text evidence="11">The sequence shown here is derived from an EMBL/GenBank/DDBJ whole genome shotgun (WGS) entry which is preliminary data.</text>
</comment>
<dbReference type="GO" id="GO:0003724">
    <property type="term" value="F:RNA helicase activity"/>
    <property type="evidence" value="ECO:0007669"/>
    <property type="project" value="UniProtKB-EC"/>
</dbReference>
<keyword evidence="7" id="KW-0539">Nucleus</keyword>
<proteinExistence type="predicted"/>
<dbReference type="InterPro" id="IPR011545">
    <property type="entry name" value="DEAD/DEAH_box_helicase_dom"/>
</dbReference>
<evidence type="ECO:0000256" key="2">
    <source>
        <dbReference type="ARBA" id="ARBA00012552"/>
    </source>
</evidence>
<evidence type="ECO:0000313" key="11">
    <source>
        <dbReference type="EMBL" id="TPX53795.1"/>
    </source>
</evidence>
<evidence type="ECO:0000259" key="10">
    <source>
        <dbReference type="PROSITE" id="PS51194"/>
    </source>
</evidence>
<dbReference type="PROSITE" id="PS51194">
    <property type="entry name" value="HELICASE_CTER"/>
    <property type="match status" value="1"/>
</dbReference>
<feature type="domain" description="Helicase C-terminal" evidence="10">
    <location>
        <begin position="526"/>
        <end position="688"/>
    </location>
</feature>
<protein>
    <recommendedName>
        <fullName evidence="2">RNA helicase</fullName>
        <ecNumber evidence="2">3.6.4.13</ecNumber>
    </recommendedName>
</protein>
<dbReference type="PANTHER" id="PTHR47958">
    <property type="entry name" value="ATP-DEPENDENT RNA HELICASE DBP3"/>
    <property type="match status" value="1"/>
</dbReference>
<dbReference type="FunFam" id="3.40.50.300:FF:000079">
    <property type="entry name" value="probable ATP-dependent RNA helicase DDX17"/>
    <property type="match status" value="1"/>
</dbReference>